<gene>
    <name evidence="5" type="ORF">L1I30_05855</name>
</gene>
<dbReference type="PANTHER" id="PTHR15108">
    <property type="entry name" value="N-ACYLGLUCOSAMINE-2-EPIMERASE"/>
    <property type="match status" value="1"/>
</dbReference>
<dbReference type="SUPFAM" id="SSF48208">
    <property type="entry name" value="Six-hairpin glycosidases"/>
    <property type="match status" value="1"/>
</dbReference>
<comment type="caution">
    <text evidence="5">The sequence shown here is derived from an EMBL/GenBank/DDBJ whole genome shotgun (WGS) entry which is preliminary data.</text>
</comment>
<dbReference type="EMBL" id="JAKGTH010000007">
    <property type="protein sequence ID" value="MCF4101181.1"/>
    <property type="molecule type" value="Genomic_DNA"/>
</dbReference>
<dbReference type="HAMAP" id="MF_00929">
    <property type="entry name" value="Cellobiose_2_epim"/>
    <property type="match status" value="1"/>
</dbReference>
<dbReference type="EC" id="5.1.3.11" evidence="4"/>
<comment type="similarity">
    <text evidence="2">Belongs to the N-acylglucosamine 2-epimerase family.</text>
</comment>
<organism evidence="5 6">
    <name type="scientific">Gillisia lutea</name>
    <dbReference type="NCBI Taxonomy" id="2909668"/>
    <lineage>
        <taxon>Bacteria</taxon>
        <taxon>Pseudomonadati</taxon>
        <taxon>Bacteroidota</taxon>
        <taxon>Flavobacteriia</taxon>
        <taxon>Flavobacteriales</taxon>
        <taxon>Flavobacteriaceae</taxon>
        <taxon>Gillisia</taxon>
    </lineage>
</organism>
<comment type="similarity">
    <text evidence="4">Belongs to the cellobiose 2-epimerase family.</text>
</comment>
<comment type="catalytic activity">
    <reaction evidence="1 4">
        <text>D-cellobiose = beta-D-glucosyl-(1-&gt;4)-D-mannopyranose</text>
        <dbReference type="Rhea" id="RHEA:23384"/>
        <dbReference type="ChEBI" id="CHEBI:17057"/>
        <dbReference type="ChEBI" id="CHEBI:47931"/>
        <dbReference type="EC" id="5.1.3.11"/>
    </reaction>
</comment>
<dbReference type="InterPro" id="IPR012341">
    <property type="entry name" value="6hp_glycosidase-like_sf"/>
</dbReference>
<sequence length="397" mass="46559">MSKVIPTIFYKELEQELSVITQYWELNAVDSENGGFVGQRDHYNNLVVNANKGIILNSRILWSFSAIANYSENFNLVPMLERSYTYLKDNFRDKRYGGVYWELDFKGQPVNKKKQVYAQAFTIYSLSEYYLYSKNEEAKKWAISLFELIEKYALDKQKGGYIEAFQEDWSPINDMRLSNKDKNASKTMNTHLHVLEAYTTLYKIYPEVRLKAALENLVELFLEKFLNSDYNFELFFDDDWNLQSDIISFGHDIEALWLIIEAAKVTGNQELLKQTEAVAIPIADSFLAKAYIKGKGVLNEEDRLSGEVDTDRHWWPQAEAMVGLFYAYKLSKNNKYANALLDIWEFTTEHIIDHKNGEWFFRVDENYIPYKNENKLGMWKCPYHNSRACIVLLKSQL</sequence>
<dbReference type="Pfam" id="PF07221">
    <property type="entry name" value="GlcNAc_2-epim"/>
    <property type="match status" value="1"/>
</dbReference>
<accession>A0ABS9EE73</accession>
<evidence type="ECO:0000256" key="4">
    <source>
        <dbReference type="HAMAP-Rule" id="MF_00929"/>
    </source>
</evidence>
<dbReference type="InterPro" id="IPR028584">
    <property type="entry name" value="Cellobiose_2_epim"/>
</dbReference>
<comment type="function">
    <text evidence="4">Catalyzes the reversible epimerization of cellobiose to 4-O-beta-D-glucopyranosyl-D-mannose (Glc-Man).</text>
</comment>
<evidence type="ECO:0000256" key="3">
    <source>
        <dbReference type="ARBA" id="ARBA00023235"/>
    </source>
</evidence>
<dbReference type="Gene3D" id="1.50.10.10">
    <property type="match status" value="1"/>
</dbReference>
<evidence type="ECO:0000256" key="1">
    <source>
        <dbReference type="ARBA" id="ARBA00001470"/>
    </source>
</evidence>
<evidence type="ECO:0000313" key="6">
    <source>
        <dbReference type="Proteomes" id="UP001179363"/>
    </source>
</evidence>
<protein>
    <recommendedName>
        <fullName evidence="4">Cellobiose 2-epimerase</fullName>
        <shortName evidence="4">CE</shortName>
        <ecNumber evidence="4">5.1.3.11</ecNumber>
    </recommendedName>
</protein>
<keyword evidence="6" id="KW-1185">Reference proteome</keyword>
<evidence type="ECO:0000313" key="5">
    <source>
        <dbReference type="EMBL" id="MCF4101181.1"/>
    </source>
</evidence>
<proteinExistence type="inferred from homology"/>
<evidence type="ECO:0000256" key="2">
    <source>
        <dbReference type="ARBA" id="ARBA00008558"/>
    </source>
</evidence>
<dbReference type="InterPro" id="IPR008928">
    <property type="entry name" value="6-hairpin_glycosidase_sf"/>
</dbReference>
<name>A0ABS9EE73_9FLAO</name>
<reference evidence="5" key="1">
    <citation type="submission" date="2022-01" db="EMBL/GenBank/DDBJ databases">
        <title>Gillisia lutea sp. nov., isolated from marine plastic residues from the Malvarosa beach (Valencia, Spain).</title>
        <authorList>
            <person name="Vidal-Verdu A."/>
            <person name="Molina-Menor E."/>
            <person name="Satari L."/>
            <person name="Pascual J."/>
            <person name="Pereto J."/>
            <person name="Porcar M."/>
        </authorList>
    </citation>
    <scope>NUCLEOTIDE SEQUENCE</scope>
    <source>
        <strain evidence="5">M10.2A</strain>
    </source>
</reference>
<dbReference type="InterPro" id="IPR010819">
    <property type="entry name" value="AGE/CE"/>
</dbReference>
<dbReference type="Proteomes" id="UP001179363">
    <property type="component" value="Unassembled WGS sequence"/>
</dbReference>
<keyword evidence="3 4" id="KW-0413">Isomerase</keyword>
<dbReference type="RefSeq" id="WP_236133331.1">
    <property type="nucleotide sequence ID" value="NZ_JAKGTH010000007.1"/>
</dbReference>